<dbReference type="AlphaFoldDB" id="A0A1I0RL94"/>
<keyword evidence="2" id="KW-0808">Transferase</keyword>
<dbReference type="InterPro" id="IPR029044">
    <property type="entry name" value="Nucleotide-diphossugar_trans"/>
</dbReference>
<feature type="domain" description="Nucleotidyl transferase" evidence="1">
    <location>
        <begin position="6"/>
        <end position="228"/>
    </location>
</feature>
<dbReference type="EMBL" id="FOJG01000001">
    <property type="protein sequence ID" value="SEW41847.1"/>
    <property type="molecule type" value="Genomic_DNA"/>
</dbReference>
<dbReference type="RefSeq" id="WP_089896044.1">
    <property type="nucleotide sequence ID" value="NZ_FOJG01000001.1"/>
</dbReference>
<dbReference type="OrthoDB" id="9813880at2"/>
<evidence type="ECO:0000259" key="1">
    <source>
        <dbReference type="Pfam" id="PF00483"/>
    </source>
</evidence>
<dbReference type="Gene3D" id="3.90.550.10">
    <property type="entry name" value="Spore Coat Polysaccharide Biosynthesis Protein SpsA, Chain A"/>
    <property type="match status" value="1"/>
</dbReference>
<gene>
    <name evidence="2" type="ORF">SAMN04488122_3034</name>
</gene>
<proteinExistence type="predicted"/>
<dbReference type="SUPFAM" id="SSF53448">
    <property type="entry name" value="Nucleotide-diphospho-sugar transferases"/>
    <property type="match status" value="1"/>
</dbReference>
<name>A0A1I0RL94_9BACT</name>
<dbReference type="CDD" id="cd06915">
    <property type="entry name" value="NTP_transferase_WcbM_like"/>
    <property type="match status" value="1"/>
</dbReference>
<evidence type="ECO:0000313" key="3">
    <source>
        <dbReference type="Proteomes" id="UP000199310"/>
    </source>
</evidence>
<dbReference type="STRING" id="29529.SAMN04488122_3034"/>
<dbReference type="InterPro" id="IPR050486">
    <property type="entry name" value="Mannose-1P_guanyltransferase"/>
</dbReference>
<dbReference type="InterPro" id="IPR005835">
    <property type="entry name" value="NTP_transferase_dom"/>
</dbReference>
<dbReference type="PANTHER" id="PTHR22572">
    <property type="entry name" value="SUGAR-1-PHOSPHATE GUANYL TRANSFERASE"/>
    <property type="match status" value="1"/>
</dbReference>
<keyword evidence="2" id="KW-0548">Nucleotidyltransferase</keyword>
<dbReference type="Pfam" id="PF00483">
    <property type="entry name" value="NTP_transferase"/>
    <property type="match status" value="1"/>
</dbReference>
<sequence>MTRECIVLAGGLGTRLRSVVADKPKCMAPLGEHPFLYYLLQYLHKQGIHHAVLSLGYLSEQVISWCNSIELPLRVSFTVEPEPLGTGGGILHALPALKGNEVFIVNGDTYFDVDLAAFNNFHQAHQSPLSLALKPMQQFDRYGSIQLDESEQRITAFHEKQFCEEGLINGGIYRTSAGFLKSLALPEKFSFETAVLEPGVRAGKLYGYISDTYFIDIGIPEDYEAAKKVLVS</sequence>
<accession>A0A1I0RL94</accession>
<dbReference type="GO" id="GO:0016779">
    <property type="term" value="F:nucleotidyltransferase activity"/>
    <property type="evidence" value="ECO:0007669"/>
    <property type="project" value="UniProtKB-KW"/>
</dbReference>
<dbReference type="Proteomes" id="UP000199310">
    <property type="component" value="Unassembled WGS sequence"/>
</dbReference>
<protein>
    <submittedName>
        <fullName evidence="2">D-glycero-alpha-D-manno-heptose 1-phosphate guanylyltransferase</fullName>
    </submittedName>
</protein>
<organism evidence="2 3">
    <name type="scientific">Chitinophaga arvensicola</name>
    <dbReference type="NCBI Taxonomy" id="29529"/>
    <lineage>
        <taxon>Bacteria</taxon>
        <taxon>Pseudomonadati</taxon>
        <taxon>Bacteroidota</taxon>
        <taxon>Chitinophagia</taxon>
        <taxon>Chitinophagales</taxon>
        <taxon>Chitinophagaceae</taxon>
        <taxon>Chitinophaga</taxon>
    </lineage>
</organism>
<evidence type="ECO:0000313" key="2">
    <source>
        <dbReference type="EMBL" id="SEW41847.1"/>
    </source>
</evidence>
<keyword evidence="3" id="KW-1185">Reference proteome</keyword>
<reference evidence="3" key="1">
    <citation type="submission" date="2016-10" db="EMBL/GenBank/DDBJ databases">
        <authorList>
            <person name="Varghese N."/>
            <person name="Submissions S."/>
        </authorList>
    </citation>
    <scope>NUCLEOTIDE SEQUENCE [LARGE SCALE GENOMIC DNA]</scope>
    <source>
        <strain evidence="3">DSM 3695</strain>
    </source>
</reference>